<evidence type="ECO:0008006" key="8">
    <source>
        <dbReference type="Google" id="ProtNLM"/>
    </source>
</evidence>
<evidence type="ECO:0000256" key="5">
    <source>
        <dbReference type="SAM" id="Phobius"/>
    </source>
</evidence>
<keyword evidence="5" id="KW-0812">Transmembrane</keyword>
<keyword evidence="7" id="KW-1185">Reference proteome</keyword>
<feature type="transmembrane region" description="Helical" evidence="5">
    <location>
        <begin position="20"/>
        <end position="38"/>
    </location>
</feature>
<dbReference type="Gene3D" id="3.40.50.11350">
    <property type="match status" value="1"/>
</dbReference>
<feature type="region of interest" description="Disordered" evidence="4">
    <location>
        <begin position="48"/>
        <end position="117"/>
    </location>
</feature>
<keyword evidence="1" id="KW-0808">Transferase</keyword>
<dbReference type="Proteomes" id="UP000254866">
    <property type="component" value="Unassembled WGS sequence"/>
</dbReference>
<dbReference type="RefSeq" id="XP_031866278.1">
    <property type="nucleotide sequence ID" value="XM_032017635.1"/>
</dbReference>
<dbReference type="CDD" id="cd11296">
    <property type="entry name" value="O-FucT_like"/>
    <property type="match status" value="1"/>
</dbReference>
<evidence type="ECO:0000256" key="4">
    <source>
        <dbReference type="SAM" id="MobiDB-lite"/>
    </source>
</evidence>
<keyword evidence="3" id="KW-0119">Carbohydrate metabolism</keyword>
<dbReference type="GeneID" id="43601861"/>
<reference evidence="6 7" key="1">
    <citation type="journal article" date="2018" name="IMA Fungus">
        <title>IMA Genome-F 9: Draft genome sequence of Annulohypoxylon stygium, Aspergillus mulundensis, Berkeleyomyces basicola (syn. Thielaviopsis basicola), Ceratocystis smalleyi, two Cercospora beticola strains, Coleophoma cylindrospora, Fusarium fracticaudum, Phialophora cf. hyalina, and Morchella septimelata.</title>
        <authorList>
            <person name="Wingfield B.D."/>
            <person name="Bills G.F."/>
            <person name="Dong Y."/>
            <person name="Huang W."/>
            <person name="Nel W.J."/>
            <person name="Swalarsk-Parry B.S."/>
            <person name="Vaghefi N."/>
            <person name="Wilken P.M."/>
            <person name="An Z."/>
            <person name="de Beer Z.W."/>
            <person name="De Vos L."/>
            <person name="Chen L."/>
            <person name="Duong T.A."/>
            <person name="Gao Y."/>
            <person name="Hammerbacher A."/>
            <person name="Kikkert J.R."/>
            <person name="Li Y."/>
            <person name="Li H."/>
            <person name="Li K."/>
            <person name="Li Q."/>
            <person name="Liu X."/>
            <person name="Ma X."/>
            <person name="Naidoo K."/>
            <person name="Pethybridge S.J."/>
            <person name="Sun J."/>
            <person name="Steenkamp E.T."/>
            <person name="van der Nest M.A."/>
            <person name="van Wyk S."/>
            <person name="Wingfield M.J."/>
            <person name="Xiong C."/>
            <person name="Yue Q."/>
            <person name="Zhang X."/>
        </authorList>
    </citation>
    <scope>NUCLEOTIDE SEQUENCE [LARGE SCALE GENOMIC DNA]</scope>
    <source>
        <strain evidence="6 7">BP 5553</strain>
    </source>
</reference>
<dbReference type="Pfam" id="PF10250">
    <property type="entry name" value="O-FucT"/>
    <property type="match status" value="1"/>
</dbReference>
<dbReference type="GO" id="GO:0006004">
    <property type="term" value="P:fucose metabolic process"/>
    <property type="evidence" value="ECO:0007669"/>
    <property type="project" value="UniProtKB-KW"/>
</dbReference>
<evidence type="ECO:0000256" key="2">
    <source>
        <dbReference type="ARBA" id="ARBA00023253"/>
    </source>
</evidence>
<keyword evidence="2" id="KW-0294">Fucose metabolism</keyword>
<dbReference type="InterPro" id="IPR019378">
    <property type="entry name" value="GDP-Fuc_O-FucTrfase"/>
</dbReference>
<evidence type="ECO:0000256" key="3">
    <source>
        <dbReference type="ARBA" id="ARBA00023277"/>
    </source>
</evidence>
<dbReference type="AlphaFoldDB" id="A0A370TDM3"/>
<feature type="compositionally biased region" description="Pro residues" evidence="4">
    <location>
        <begin position="59"/>
        <end position="70"/>
    </location>
</feature>
<feature type="compositionally biased region" description="Pro residues" evidence="4">
    <location>
        <begin position="92"/>
        <end position="106"/>
    </location>
</feature>
<sequence length="519" mass="58455">MGQNDMVSNVSRIRWWKYRFVLIALFLLNVFLIHHFFFDGSNVNPFRDTPPTDKQVPSPEAPTPPTPPSSPSLQGPPTKDTHPEQPKGPVKPSAPAPPSAPSPAPAPSQALALTPPAPSPETFTFNLNDYDFYGDYVGWPLERVCKETPRTEGLIFICDNNTGGIGNIRNFILTCVRYAIHVGASGITMPVIQIRDENNLGELFTAKTEPLSYFFDEDHFRTAMSSSCPQLKVYDTLKDIPNHDNITKVEEFVPKELGGVDGTDGRGTNRHLDVFRPNFNKWIAETKHTPTATAPITIRFRWATFFEWPIFLDGSELAATFGDLLRINKEAEALAHKTLLAMSRFVGVEPQSENPKTLDAPFMGIHLRTESDALGYWPDYKEQSTGYLKEAADRGFKHAFLACGNATEKKRFADEAWENMKLNVTSKLDLLKGEDLERLQALTWDQQALVDFLVLLKSRHFAGCSFSSFAMNISLKRHLVTGGLRTRPWQSPSDGYSTLVGRFKSWWGDWMYMLECMWP</sequence>
<keyword evidence="5" id="KW-1133">Transmembrane helix</keyword>
<accession>A0A370TDM3</accession>
<keyword evidence="5" id="KW-0472">Membrane</keyword>
<dbReference type="GO" id="GO:0016740">
    <property type="term" value="F:transferase activity"/>
    <property type="evidence" value="ECO:0007669"/>
    <property type="project" value="UniProtKB-KW"/>
</dbReference>
<dbReference type="EMBL" id="NPIC01000010">
    <property type="protein sequence ID" value="RDL32556.1"/>
    <property type="molecule type" value="Genomic_DNA"/>
</dbReference>
<name>A0A370TDM3_9HELO</name>
<comment type="caution">
    <text evidence="6">The sequence shown here is derived from an EMBL/GenBank/DDBJ whole genome shotgun (WGS) entry which is preliminary data.</text>
</comment>
<protein>
    <recommendedName>
        <fullName evidence="8">Alternative oxidase</fullName>
    </recommendedName>
</protein>
<evidence type="ECO:0000313" key="7">
    <source>
        <dbReference type="Proteomes" id="UP000254866"/>
    </source>
</evidence>
<proteinExistence type="predicted"/>
<evidence type="ECO:0000256" key="1">
    <source>
        <dbReference type="ARBA" id="ARBA00022679"/>
    </source>
</evidence>
<gene>
    <name evidence="6" type="ORF">BP5553_09012</name>
</gene>
<evidence type="ECO:0000313" key="6">
    <source>
        <dbReference type="EMBL" id="RDL32556.1"/>
    </source>
</evidence>
<dbReference type="OrthoDB" id="20368at2759"/>
<organism evidence="6 7">
    <name type="scientific">Venustampulla echinocandica</name>
    <dbReference type="NCBI Taxonomy" id="2656787"/>
    <lineage>
        <taxon>Eukaryota</taxon>
        <taxon>Fungi</taxon>
        <taxon>Dikarya</taxon>
        <taxon>Ascomycota</taxon>
        <taxon>Pezizomycotina</taxon>
        <taxon>Leotiomycetes</taxon>
        <taxon>Helotiales</taxon>
        <taxon>Pleuroascaceae</taxon>
        <taxon>Venustampulla</taxon>
    </lineage>
</organism>